<keyword evidence="7 10" id="KW-0472">Membrane</keyword>
<keyword evidence="9" id="KW-0830">Ubiquinone</keyword>
<feature type="transmembrane region" description="Helical" evidence="10">
    <location>
        <begin position="170"/>
        <end position="190"/>
    </location>
</feature>
<comment type="catalytic activity">
    <reaction evidence="9">
        <text>a ubiquinone + NADH + 5 H(+)(in) = a ubiquinol + NAD(+) + 4 H(+)(out)</text>
        <dbReference type="Rhea" id="RHEA:29091"/>
        <dbReference type="Rhea" id="RHEA-COMP:9565"/>
        <dbReference type="Rhea" id="RHEA-COMP:9566"/>
        <dbReference type="ChEBI" id="CHEBI:15378"/>
        <dbReference type="ChEBI" id="CHEBI:16389"/>
        <dbReference type="ChEBI" id="CHEBI:17976"/>
        <dbReference type="ChEBI" id="CHEBI:57540"/>
        <dbReference type="ChEBI" id="CHEBI:57945"/>
        <dbReference type="EC" id="7.1.1.2"/>
    </reaction>
</comment>
<geneLocation type="mitochondrion" evidence="11"/>
<dbReference type="GO" id="GO:0008137">
    <property type="term" value="F:NADH dehydrogenase (ubiquinone) activity"/>
    <property type="evidence" value="ECO:0007669"/>
    <property type="project" value="UniProtKB-EC"/>
</dbReference>
<dbReference type="GO" id="GO:0005743">
    <property type="term" value="C:mitochondrial inner membrane"/>
    <property type="evidence" value="ECO:0007669"/>
    <property type="project" value="UniProtKB-SubCell"/>
</dbReference>
<dbReference type="Pfam" id="PF00146">
    <property type="entry name" value="NADHdh"/>
    <property type="match status" value="1"/>
</dbReference>
<evidence type="ECO:0000256" key="1">
    <source>
        <dbReference type="ARBA" id="ARBA00004141"/>
    </source>
</evidence>
<evidence type="ECO:0000256" key="7">
    <source>
        <dbReference type="ARBA" id="ARBA00023136"/>
    </source>
</evidence>
<evidence type="ECO:0000256" key="6">
    <source>
        <dbReference type="ARBA" id="ARBA00022989"/>
    </source>
</evidence>
<feature type="transmembrane region" description="Helical" evidence="10">
    <location>
        <begin position="246"/>
        <end position="266"/>
    </location>
</feature>
<name>A0A514ABY6_9BILA</name>
<evidence type="ECO:0000256" key="2">
    <source>
        <dbReference type="ARBA" id="ARBA00010535"/>
    </source>
</evidence>
<organism evidence="11">
    <name type="scientific">Gordionus wolterstorffii</name>
    <dbReference type="NCBI Taxonomy" id="190562"/>
    <lineage>
        <taxon>Eukaryota</taxon>
        <taxon>Metazoa</taxon>
        <taxon>Ecdysozoa</taxon>
        <taxon>Nematomorpha</taxon>
        <taxon>Gordioida</taxon>
        <taxon>Chordodea</taxon>
        <taxon>Chordodoidea</taxon>
        <taxon>Parachordodidae</taxon>
        <taxon>Gordionus</taxon>
    </lineage>
</organism>
<feature type="transmembrane region" description="Helical" evidence="10">
    <location>
        <begin position="140"/>
        <end position="164"/>
    </location>
</feature>
<dbReference type="InterPro" id="IPR001694">
    <property type="entry name" value="NADH_UbQ_OxRdtase_su1/FPO"/>
</dbReference>
<evidence type="ECO:0000313" key="11">
    <source>
        <dbReference type="EMBL" id="QDH52427.1"/>
    </source>
</evidence>
<comment type="similarity">
    <text evidence="2 8">Belongs to the complex I subunit 1 family.</text>
</comment>
<feature type="transmembrane region" description="Helical" evidence="10">
    <location>
        <begin position="98"/>
        <end position="119"/>
    </location>
</feature>
<proteinExistence type="inferred from homology"/>
<dbReference type="EMBL" id="MG257766">
    <property type="protein sequence ID" value="QDH52427.1"/>
    <property type="molecule type" value="Genomic_DNA"/>
</dbReference>
<dbReference type="AlphaFoldDB" id="A0A514ABY6"/>
<keyword evidence="8" id="KW-0520">NAD</keyword>
<evidence type="ECO:0000256" key="3">
    <source>
        <dbReference type="ARBA" id="ARBA00021009"/>
    </source>
</evidence>
<sequence length="303" mass="34114">MVLFEVVLTQVSLLISMSFYTLLERKMLGSAQLRKGPNKVLVMGLVQPFSDALKLLTKGYFSYKFLLKHLWTVAPVLSLGLYLVLFEVVLTQVSSAQAVYLSVVILICLLGLGVYLIVIKGWVSNSKYSFLGSIRAVSQALSYELLLSFIFLLLGVLYLSFFVGDFIYNLYFMLSSISIFSFLLWVGFLAETNRSPFDLLEGESEIVSGYNVEYSAGGFTIIFMAEYMGMMFFSVLFIWLVGGTSWFLLGTILFVGGCLSLMYLLVRASYPRMRYDLLLESCWNTLFPLLMGAGVFLLLMVVM</sequence>
<reference evidence="11" key="1">
    <citation type="journal article" date="2019" name="Nucleic Acids Res.">
        <title>Coding palindromes in mitochondrial genes of Nematomorpha.</title>
        <authorList>
            <person name="Mikhailov K.V."/>
            <person name="Efeykin B.D."/>
            <person name="Panchin A.Y."/>
            <person name="Knorre D.A."/>
            <person name="Logacheva M.D."/>
            <person name="Penin A.A."/>
            <person name="Muntyan M.S."/>
            <person name="Nikitin M.A."/>
            <person name="Popova O.V."/>
            <person name="Zanegina O.N."/>
            <person name="Vyssokikh M.Y."/>
            <person name="Spiridonov S.E."/>
            <person name="Aleoshin V.V."/>
            <person name="Panchin Y.V."/>
        </authorList>
    </citation>
    <scope>NUCLEOTIDE SEQUENCE</scope>
</reference>
<dbReference type="PANTHER" id="PTHR11432:SF3">
    <property type="entry name" value="NADH-UBIQUINONE OXIDOREDUCTASE CHAIN 1"/>
    <property type="match status" value="1"/>
</dbReference>
<keyword evidence="5 8" id="KW-0812">Transmembrane</keyword>
<feature type="transmembrane region" description="Helical" evidence="10">
    <location>
        <begin position="65"/>
        <end position="86"/>
    </location>
</feature>
<evidence type="ECO:0000256" key="5">
    <source>
        <dbReference type="ARBA" id="ARBA00022692"/>
    </source>
</evidence>
<dbReference type="GO" id="GO:0009060">
    <property type="term" value="P:aerobic respiration"/>
    <property type="evidence" value="ECO:0007669"/>
    <property type="project" value="TreeGrafter"/>
</dbReference>
<keyword evidence="4" id="KW-0813">Transport</keyword>
<keyword evidence="6 10" id="KW-1133">Transmembrane helix</keyword>
<feature type="transmembrane region" description="Helical" evidence="10">
    <location>
        <begin position="278"/>
        <end position="302"/>
    </location>
</feature>
<gene>
    <name evidence="11" type="primary">ND1</name>
</gene>
<comment type="subcellular location">
    <subcellularLocation>
        <location evidence="1">Membrane</location>
        <topology evidence="1">Multi-pass membrane protein</topology>
    </subcellularLocation>
    <subcellularLocation>
        <location evidence="8">Mitochondrion inner membrane</location>
        <topology evidence="8">Multi-pass membrane protein</topology>
    </subcellularLocation>
</comment>
<feature type="transmembrane region" description="Helical" evidence="10">
    <location>
        <begin position="219"/>
        <end position="240"/>
    </location>
</feature>
<dbReference type="GO" id="GO:0003954">
    <property type="term" value="F:NADH dehydrogenase activity"/>
    <property type="evidence" value="ECO:0007669"/>
    <property type="project" value="TreeGrafter"/>
</dbReference>
<evidence type="ECO:0000256" key="10">
    <source>
        <dbReference type="SAM" id="Phobius"/>
    </source>
</evidence>
<dbReference type="EC" id="7.1.1.2" evidence="9"/>
<evidence type="ECO:0000256" key="9">
    <source>
        <dbReference type="RuleBase" id="RU000473"/>
    </source>
</evidence>
<accession>A0A514ABY6</accession>
<keyword evidence="9 11" id="KW-0496">Mitochondrion</keyword>
<evidence type="ECO:0000256" key="4">
    <source>
        <dbReference type="ARBA" id="ARBA00022448"/>
    </source>
</evidence>
<feature type="transmembrane region" description="Helical" evidence="10">
    <location>
        <begin position="6"/>
        <end position="23"/>
    </location>
</feature>
<protein>
    <recommendedName>
        <fullName evidence="3 9">NADH-ubiquinone oxidoreductase chain 1</fullName>
        <ecNumber evidence="9">7.1.1.2</ecNumber>
    </recommendedName>
</protein>
<dbReference type="PANTHER" id="PTHR11432">
    <property type="entry name" value="NADH DEHYDROGENASE SUBUNIT 1"/>
    <property type="match status" value="1"/>
</dbReference>
<evidence type="ECO:0000256" key="8">
    <source>
        <dbReference type="RuleBase" id="RU000471"/>
    </source>
</evidence>